<gene>
    <name evidence="6" type="ORF">VC35_24690</name>
</gene>
<dbReference type="FunFam" id="3.40.50.980:FF:000001">
    <property type="entry name" value="Non-ribosomal peptide synthetase"/>
    <property type="match status" value="1"/>
</dbReference>
<dbReference type="InterPro" id="IPR020459">
    <property type="entry name" value="AMP-binding"/>
</dbReference>
<dbReference type="Gene3D" id="2.30.38.10">
    <property type="entry name" value="Luciferase, Domain 3"/>
    <property type="match status" value="1"/>
</dbReference>
<feature type="domain" description="Carrier" evidence="5">
    <location>
        <begin position="931"/>
        <end position="1006"/>
    </location>
</feature>
<dbReference type="Pfam" id="PF00550">
    <property type="entry name" value="PP-binding"/>
    <property type="match status" value="1"/>
</dbReference>
<dbReference type="CDD" id="cd05930">
    <property type="entry name" value="A_NRPS"/>
    <property type="match status" value="1"/>
</dbReference>
<dbReference type="AlphaFoldDB" id="A0A0F4T701"/>
<dbReference type="InterPro" id="IPR036736">
    <property type="entry name" value="ACP-like_sf"/>
</dbReference>
<comment type="caution">
    <text evidence="6">The sequence shown here is derived from an EMBL/GenBank/DDBJ whole genome shotgun (WGS) entry which is preliminary data.</text>
</comment>
<dbReference type="InterPro" id="IPR001242">
    <property type="entry name" value="Condensation_dom"/>
</dbReference>
<dbReference type="SUPFAM" id="SSF56801">
    <property type="entry name" value="Acetyl-CoA synthetase-like"/>
    <property type="match status" value="1"/>
</dbReference>
<dbReference type="Pfam" id="PF00501">
    <property type="entry name" value="AMP-binding"/>
    <property type="match status" value="1"/>
</dbReference>
<evidence type="ECO:0000313" key="7">
    <source>
        <dbReference type="Proteomes" id="UP000033588"/>
    </source>
</evidence>
<dbReference type="GO" id="GO:0005737">
    <property type="term" value="C:cytoplasm"/>
    <property type="evidence" value="ECO:0007669"/>
    <property type="project" value="TreeGrafter"/>
</dbReference>
<dbReference type="PRINTS" id="PR00154">
    <property type="entry name" value="AMPBINDING"/>
</dbReference>
<evidence type="ECO:0000256" key="4">
    <source>
        <dbReference type="SAM" id="Coils"/>
    </source>
</evidence>
<accession>A0A0F4T701</accession>
<dbReference type="EMBL" id="LACC01000036">
    <property type="protein sequence ID" value="KJZ39775.1"/>
    <property type="molecule type" value="Genomic_DNA"/>
</dbReference>
<dbReference type="PROSITE" id="PS50075">
    <property type="entry name" value="CARRIER"/>
    <property type="match status" value="1"/>
</dbReference>
<dbReference type="InterPro" id="IPR000873">
    <property type="entry name" value="AMP-dep_synth/lig_dom"/>
</dbReference>
<evidence type="ECO:0000259" key="5">
    <source>
        <dbReference type="PROSITE" id="PS50075"/>
    </source>
</evidence>
<dbReference type="Gene3D" id="3.30.300.30">
    <property type="match status" value="1"/>
</dbReference>
<dbReference type="InterPro" id="IPR023213">
    <property type="entry name" value="CAT-like_dom_sf"/>
</dbReference>
<protein>
    <submittedName>
        <fullName evidence="6">Thioester reductase</fullName>
    </submittedName>
</protein>
<name>A0A0F4T701_PSEFL</name>
<dbReference type="FunFam" id="1.10.1200.10:FF:000005">
    <property type="entry name" value="Nonribosomal peptide synthetase 1"/>
    <property type="match status" value="1"/>
</dbReference>
<organism evidence="6 7">
    <name type="scientific">Pseudomonas fluorescens</name>
    <dbReference type="NCBI Taxonomy" id="294"/>
    <lineage>
        <taxon>Bacteria</taxon>
        <taxon>Pseudomonadati</taxon>
        <taxon>Pseudomonadota</taxon>
        <taxon>Gammaproteobacteria</taxon>
        <taxon>Pseudomonadales</taxon>
        <taxon>Pseudomonadaceae</taxon>
        <taxon>Pseudomonas</taxon>
    </lineage>
</organism>
<dbReference type="GO" id="GO:0003824">
    <property type="term" value="F:catalytic activity"/>
    <property type="evidence" value="ECO:0007669"/>
    <property type="project" value="InterPro"/>
</dbReference>
<dbReference type="Gene3D" id="3.40.50.980">
    <property type="match status" value="2"/>
</dbReference>
<sequence>MNTTALEPSVDVFQTSAQQAFYLRAQELGARPLFAALTLPLARPVDAQALHTALETLGQRHEILRTLYRRLPGMKWPVQSLCDGLPLTLLGNQPSVAEALSRSREVMVEDSNQALVVAQLEDGAGQTFITLLAPACSFDEVSLRVLASELGSLLRGETLGDDEDALQYLDYSAWQEELREEDIGHQGAAFWRNLQQPFAVAHRLPFEKTVDVTLVRHQATLIDAPWLAGVQRAAAGAGVEAEQLALLLWTAFVARIGHQEKLLMGWQVEGRNEQTIATLGRFARRLPVAFEHRSQQTLAQALVAFAASVEQSLSWLDCLNEFELSAEGTAPLRYGFVYQAAIESAIEVDDGNPEVLRLRVLGDQLQLSCLDGALPESMLAEWLEQFVEFSHQLLGAPELTLGQADLLSAAQRTRLIEGFNPNASEQALPCRFLQELFSEQACLHPQRIALSVNGQRLTYAELDARSNQVANTLRTQGVAPDQIVAVYGQRSLEMVIALLGTLKAGAAYLPLDPNYPIERLAFMLADTGARHVLACQPLPEALRSERTISLMPGAEVWSAAPTRPEPQGDSTNLAYVIYTSGSTGKPKGVMISHSSAVASTLARNTFYRQPLRAFLMLSSFSFDSSVAGVFWALGQGATLCLPDEDSYKDPARLAALIQREEISHYLTLPSYHAQILEHLDHQALACVIVAGEACGNALVQRHREALPGVALVNEYGPTEGTVWCSAWELPLGQEHDSVPIGQPIAGMRIHVLGPDLQPAAVGVEGELYVGGAGIARGYLQRATLTAERFVPDPFTASAGQRLYRTGDLARYRADGVLEYLGRVDHQVKIRGFRIELAEIESAMRGAPGIEDAAVIARETPTGPQLLGFVVSPTDTADIRLNELRSHLAETLPEHMQPARLQVLERFPLMPNGKLNRQALLDLDVRRSVFVAPRNDLEKTLAAIWAEALHVERVGVYDNFFELGGHSLLATRIRARIQEELNLAIPLKLFFDGDTLERLAAQIEQFREQSDHKENDVDALEALFDEVDEEHAR</sequence>
<keyword evidence="4" id="KW-0175">Coiled coil</keyword>
<keyword evidence="2" id="KW-0596">Phosphopantetheine</keyword>
<dbReference type="InterPro" id="IPR045851">
    <property type="entry name" value="AMP-bd_C_sf"/>
</dbReference>
<proteinExistence type="predicted"/>
<feature type="coiled-coil region" evidence="4">
    <location>
        <begin position="995"/>
        <end position="1029"/>
    </location>
</feature>
<dbReference type="Gene3D" id="1.10.1200.10">
    <property type="entry name" value="ACP-like"/>
    <property type="match status" value="1"/>
</dbReference>
<dbReference type="InterPro" id="IPR020806">
    <property type="entry name" value="PKS_PP-bd"/>
</dbReference>
<dbReference type="SUPFAM" id="SSF52777">
    <property type="entry name" value="CoA-dependent acyltransferases"/>
    <property type="match status" value="2"/>
</dbReference>
<dbReference type="PATRIC" id="fig|294.132.peg.4258"/>
<evidence type="ECO:0000256" key="2">
    <source>
        <dbReference type="ARBA" id="ARBA00022450"/>
    </source>
</evidence>
<dbReference type="NCBIfam" id="TIGR01733">
    <property type="entry name" value="AA-adenyl-dom"/>
    <property type="match status" value="1"/>
</dbReference>
<dbReference type="PANTHER" id="PTHR45527">
    <property type="entry name" value="NONRIBOSOMAL PEPTIDE SYNTHETASE"/>
    <property type="match status" value="1"/>
</dbReference>
<dbReference type="PANTHER" id="PTHR45527:SF1">
    <property type="entry name" value="FATTY ACID SYNTHASE"/>
    <property type="match status" value="1"/>
</dbReference>
<dbReference type="GO" id="GO:0044550">
    <property type="term" value="P:secondary metabolite biosynthetic process"/>
    <property type="evidence" value="ECO:0007669"/>
    <property type="project" value="TreeGrafter"/>
</dbReference>
<dbReference type="FunFam" id="3.40.50.12780:FF:000012">
    <property type="entry name" value="Non-ribosomal peptide synthetase"/>
    <property type="match status" value="1"/>
</dbReference>
<dbReference type="PROSITE" id="PS00012">
    <property type="entry name" value="PHOSPHOPANTETHEINE"/>
    <property type="match status" value="1"/>
</dbReference>
<evidence type="ECO:0000313" key="6">
    <source>
        <dbReference type="EMBL" id="KJZ39775.1"/>
    </source>
</evidence>
<dbReference type="InterPro" id="IPR025110">
    <property type="entry name" value="AMP-bd_C"/>
</dbReference>
<evidence type="ECO:0000256" key="3">
    <source>
        <dbReference type="ARBA" id="ARBA00022553"/>
    </source>
</evidence>
<dbReference type="OrthoDB" id="9757559at2"/>
<dbReference type="InterPro" id="IPR006162">
    <property type="entry name" value="Ppantetheine_attach_site"/>
</dbReference>
<dbReference type="Pfam" id="PF13193">
    <property type="entry name" value="AMP-binding_C"/>
    <property type="match status" value="1"/>
</dbReference>
<dbReference type="Proteomes" id="UP000033588">
    <property type="component" value="Unassembled WGS sequence"/>
</dbReference>
<keyword evidence="3" id="KW-0597">Phosphoprotein</keyword>
<dbReference type="FunFam" id="2.30.38.10:FF:000001">
    <property type="entry name" value="Non-ribosomal peptide synthetase PvdI"/>
    <property type="match status" value="1"/>
</dbReference>
<dbReference type="RefSeq" id="WP_046043175.1">
    <property type="nucleotide sequence ID" value="NZ_LACC01000036.1"/>
</dbReference>
<dbReference type="SUPFAM" id="SSF47336">
    <property type="entry name" value="ACP-like"/>
    <property type="match status" value="1"/>
</dbReference>
<dbReference type="GO" id="GO:0031177">
    <property type="term" value="F:phosphopantetheine binding"/>
    <property type="evidence" value="ECO:0007669"/>
    <property type="project" value="InterPro"/>
</dbReference>
<evidence type="ECO:0000256" key="1">
    <source>
        <dbReference type="ARBA" id="ARBA00001957"/>
    </source>
</evidence>
<dbReference type="Gene3D" id="3.30.559.30">
    <property type="entry name" value="Nonribosomal peptide synthetase, condensation domain"/>
    <property type="match status" value="1"/>
</dbReference>
<reference evidence="6 7" key="1">
    <citation type="submission" date="2015-03" db="EMBL/GenBank/DDBJ databases">
        <title>Comparative genomics of Pseudomonas insights into diversity of traits involved in vanlence and defense.</title>
        <authorList>
            <person name="Qin Y."/>
        </authorList>
    </citation>
    <scope>NUCLEOTIDE SEQUENCE [LARGE SCALE GENOMIC DNA]</scope>
    <source>
        <strain evidence="6 7">C8</strain>
    </source>
</reference>
<dbReference type="GO" id="GO:0043041">
    <property type="term" value="P:amino acid activation for nonribosomal peptide biosynthetic process"/>
    <property type="evidence" value="ECO:0007669"/>
    <property type="project" value="TreeGrafter"/>
</dbReference>
<dbReference type="InterPro" id="IPR020845">
    <property type="entry name" value="AMP-binding_CS"/>
</dbReference>
<dbReference type="InterPro" id="IPR009081">
    <property type="entry name" value="PP-bd_ACP"/>
</dbReference>
<comment type="cofactor">
    <cofactor evidence="1">
        <name>pantetheine 4'-phosphate</name>
        <dbReference type="ChEBI" id="CHEBI:47942"/>
    </cofactor>
</comment>
<dbReference type="Gene3D" id="3.30.559.10">
    <property type="entry name" value="Chloramphenicol acetyltransferase-like domain"/>
    <property type="match status" value="1"/>
</dbReference>
<dbReference type="Pfam" id="PF00668">
    <property type="entry name" value="Condensation"/>
    <property type="match status" value="1"/>
</dbReference>
<dbReference type="PROSITE" id="PS00455">
    <property type="entry name" value="AMP_BINDING"/>
    <property type="match status" value="1"/>
</dbReference>
<dbReference type="SMART" id="SM00823">
    <property type="entry name" value="PKS_PP"/>
    <property type="match status" value="1"/>
</dbReference>
<dbReference type="InterPro" id="IPR010071">
    <property type="entry name" value="AA_adenyl_dom"/>
</dbReference>